<dbReference type="PANTHER" id="PTHR13696">
    <property type="entry name" value="P-LOOP CONTAINING NUCLEOSIDE TRIPHOSPHATE HYDROLASE"/>
    <property type="match status" value="1"/>
</dbReference>
<dbReference type="Pfam" id="PF01656">
    <property type="entry name" value="CbiA"/>
    <property type="match status" value="1"/>
</dbReference>
<feature type="domain" description="CobQ/CobB/MinD/ParA nucleotide binding" evidence="1">
    <location>
        <begin position="8"/>
        <end position="142"/>
    </location>
</feature>
<accession>A0A090IEB4</accession>
<dbReference type="CDD" id="cd02042">
    <property type="entry name" value="ParAB_family"/>
    <property type="match status" value="1"/>
</dbReference>
<reference evidence="3" key="1">
    <citation type="submission" date="2014-09" db="EMBL/GenBank/DDBJ databases">
        <authorList>
            <person name="Hjerde E."/>
        </authorList>
    </citation>
    <scope>NUCLEOTIDE SEQUENCE [LARGE SCALE GENOMIC DNA]</scope>
    <source>
        <strain evidence="3">06/09/139</strain>
        <plasmid evidence="3">pAWOD150</plasmid>
    </source>
</reference>
<evidence type="ECO:0000313" key="2">
    <source>
        <dbReference type="EMBL" id="CED58019.1"/>
    </source>
</evidence>
<keyword evidence="2" id="KW-0614">Plasmid</keyword>
<dbReference type="HOGENOM" id="CLU_037612_5_4_6"/>
<sequence length="218" mass="23959">MVVFMIYVVCNEKGGAGKSSLAQSLAVFLKIENGLNVLLVDADPQRTTAEWATERTESDLPKILCVELTGNITSQLKALQEQYENIVIDCGGADSKAMRSALSICDIALVPFRAKRRDLKVAPSMSEIIDMAKTINTSLQVFSVITQAPTLPSQGYRIQGAKSLLESLELNPLKHITRNLNAWDDADEQGQSVLEWKADKKAGDDARCVFTELLEKVE</sequence>
<dbReference type="PATRIC" id="fig|80852.17.peg.4131"/>
<dbReference type="PIRSF" id="PIRSF009320">
    <property type="entry name" value="Nuc_binding_HP_1000"/>
    <property type="match status" value="1"/>
</dbReference>
<dbReference type="KEGG" id="awd:AWOD_p150_07"/>
<keyword evidence="3" id="KW-1185">Reference proteome</keyword>
<evidence type="ECO:0000259" key="1">
    <source>
        <dbReference type="Pfam" id="PF01656"/>
    </source>
</evidence>
<dbReference type="Gene3D" id="3.40.50.300">
    <property type="entry name" value="P-loop containing nucleotide triphosphate hydrolases"/>
    <property type="match status" value="1"/>
</dbReference>
<dbReference type="InterPro" id="IPR002586">
    <property type="entry name" value="CobQ/CobB/MinD/ParA_Nub-bd_dom"/>
</dbReference>
<dbReference type="AlphaFoldDB" id="A0A090IEB4"/>
<dbReference type="InterPro" id="IPR050678">
    <property type="entry name" value="DNA_Partitioning_ATPase"/>
</dbReference>
<geneLocation type="plasmid" evidence="2 3">
    <name>pAWOD150</name>
</geneLocation>
<evidence type="ECO:0000313" key="3">
    <source>
        <dbReference type="Proteomes" id="UP000032427"/>
    </source>
</evidence>
<dbReference type="InterPro" id="IPR027417">
    <property type="entry name" value="P-loop_NTPase"/>
</dbReference>
<dbReference type="EMBL" id="LN554849">
    <property type="protein sequence ID" value="CED58019.1"/>
    <property type="molecule type" value="Genomic_DNA"/>
</dbReference>
<dbReference type="PANTHER" id="PTHR13696:SF96">
    <property type="entry name" value="COBQ_COBB_MIND_PARA NUCLEOTIDE BINDING DOMAIN-CONTAINING PROTEIN"/>
    <property type="match status" value="1"/>
</dbReference>
<name>A0A090IEB4_9GAMM</name>
<organism evidence="2 3">
    <name type="scientific">Aliivibrio wodanis</name>
    <dbReference type="NCBI Taxonomy" id="80852"/>
    <lineage>
        <taxon>Bacteria</taxon>
        <taxon>Pseudomonadati</taxon>
        <taxon>Pseudomonadota</taxon>
        <taxon>Gammaproteobacteria</taxon>
        <taxon>Vibrionales</taxon>
        <taxon>Vibrionaceae</taxon>
        <taxon>Aliivibrio</taxon>
    </lineage>
</organism>
<dbReference type="Proteomes" id="UP000032427">
    <property type="component" value="Plasmid pAWOD150"/>
</dbReference>
<proteinExistence type="predicted"/>
<gene>
    <name evidence="2" type="ORF">AWOD_p150_07</name>
</gene>
<dbReference type="SUPFAM" id="SSF52540">
    <property type="entry name" value="P-loop containing nucleoside triphosphate hydrolases"/>
    <property type="match status" value="1"/>
</dbReference>
<protein>
    <submittedName>
        <fullName evidence="2">Putative partition protein parA</fullName>
    </submittedName>
</protein>